<feature type="compositionally biased region" description="Acidic residues" evidence="1">
    <location>
        <begin position="43"/>
        <end position="55"/>
    </location>
</feature>
<sequence>MKKVVFIILIMFGLSFINGCTPNNLTDEETIEFQATGHKEVGDPDDQDDEDEVGG</sequence>
<dbReference type="STRING" id="391587.KAOT1_00475"/>
<evidence type="ECO:0000313" key="4">
    <source>
        <dbReference type="Proteomes" id="UP000002945"/>
    </source>
</evidence>
<keyword evidence="2" id="KW-0732">Signal</keyword>
<feature type="signal peptide" evidence="2">
    <location>
        <begin position="1"/>
        <end position="19"/>
    </location>
</feature>
<evidence type="ECO:0000256" key="1">
    <source>
        <dbReference type="SAM" id="MobiDB-lite"/>
    </source>
</evidence>
<dbReference type="HOGENOM" id="CLU_3026366_0_0_10"/>
<dbReference type="Proteomes" id="UP000002945">
    <property type="component" value="Unassembled WGS sequence"/>
</dbReference>
<protein>
    <submittedName>
        <fullName evidence="3">Uncharacterized protein</fullName>
    </submittedName>
</protein>
<feature type="chain" id="PRO_5002738200" evidence="2">
    <location>
        <begin position="20"/>
        <end position="55"/>
    </location>
</feature>
<comment type="caution">
    <text evidence="3">The sequence shown here is derived from an EMBL/GenBank/DDBJ whole genome shotgun (WGS) entry which is preliminary data.</text>
</comment>
<feature type="region of interest" description="Disordered" evidence="1">
    <location>
        <begin position="33"/>
        <end position="55"/>
    </location>
</feature>
<dbReference type="EMBL" id="ABIB01000014">
    <property type="protein sequence ID" value="EDP94705.1"/>
    <property type="molecule type" value="Genomic_DNA"/>
</dbReference>
<dbReference type="AlphaFoldDB" id="A9E9U2"/>
<keyword evidence="4" id="KW-1185">Reference proteome</keyword>
<gene>
    <name evidence="3" type="ORF">KAOT1_00475</name>
</gene>
<proteinExistence type="predicted"/>
<reference evidence="3 4" key="1">
    <citation type="journal article" date="2011" name="J. Bacteriol.">
        <title>Genome sequence of the algicidal bacterium Kordia algicida OT-1.</title>
        <authorList>
            <person name="Lee H.S."/>
            <person name="Kang S.G."/>
            <person name="Kwon K.K."/>
            <person name="Lee J.H."/>
            <person name="Kim S.J."/>
        </authorList>
    </citation>
    <scope>NUCLEOTIDE SEQUENCE [LARGE SCALE GENOMIC DNA]</scope>
    <source>
        <strain evidence="3 4">OT-1</strain>
    </source>
</reference>
<organism evidence="3 4">
    <name type="scientific">Kordia algicida OT-1</name>
    <dbReference type="NCBI Taxonomy" id="391587"/>
    <lineage>
        <taxon>Bacteria</taxon>
        <taxon>Pseudomonadati</taxon>
        <taxon>Bacteroidota</taxon>
        <taxon>Flavobacteriia</taxon>
        <taxon>Flavobacteriales</taxon>
        <taxon>Flavobacteriaceae</taxon>
        <taxon>Kordia</taxon>
    </lineage>
</organism>
<accession>A9E9U2</accession>
<name>A9E9U2_9FLAO</name>
<evidence type="ECO:0000256" key="2">
    <source>
        <dbReference type="SAM" id="SignalP"/>
    </source>
</evidence>
<evidence type="ECO:0000313" key="3">
    <source>
        <dbReference type="EMBL" id="EDP94705.1"/>
    </source>
</evidence>